<evidence type="ECO:0000313" key="1">
    <source>
        <dbReference type="EMBL" id="PIK57146.1"/>
    </source>
</evidence>
<dbReference type="Proteomes" id="UP000230750">
    <property type="component" value="Unassembled WGS sequence"/>
</dbReference>
<name>A0A2G8LA58_STIJA</name>
<dbReference type="EMBL" id="MRZV01000152">
    <property type="protein sequence ID" value="PIK57146.1"/>
    <property type="molecule type" value="Genomic_DNA"/>
</dbReference>
<keyword evidence="2" id="KW-1185">Reference proteome</keyword>
<reference evidence="1 2" key="1">
    <citation type="journal article" date="2017" name="PLoS Biol.">
        <title>The sea cucumber genome provides insights into morphological evolution and visceral regeneration.</title>
        <authorList>
            <person name="Zhang X."/>
            <person name="Sun L."/>
            <person name="Yuan J."/>
            <person name="Sun Y."/>
            <person name="Gao Y."/>
            <person name="Zhang L."/>
            <person name="Li S."/>
            <person name="Dai H."/>
            <person name="Hamel J.F."/>
            <person name="Liu C."/>
            <person name="Yu Y."/>
            <person name="Liu S."/>
            <person name="Lin W."/>
            <person name="Guo K."/>
            <person name="Jin S."/>
            <person name="Xu P."/>
            <person name="Storey K.B."/>
            <person name="Huan P."/>
            <person name="Zhang T."/>
            <person name="Zhou Y."/>
            <person name="Zhang J."/>
            <person name="Lin C."/>
            <person name="Li X."/>
            <person name="Xing L."/>
            <person name="Huo D."/>
            <person name="Sun M."/>
            <person name="Wang L."/>
            <person name="Mercier A."/>
            <person name="Li F."/>
            <person name="Yang H."/>
            <person name="Xiang J."/>
        </authorList>
    </citation>
    <scope>NUCLEOTIDE SEQUENCE [LARGE SCALE GENOMIC DNA]</scope>
    <source>
        <strain evidence="1">Shaxun</strain>
        <tissue evidence="1">Muscle</tissue>
    </source>
</reference>
<protein>
    <submittedName>
        <fullName evidence="1">Uncharacterized protein</fullName>
    </submittedName>
</protein>
<organism evidence="1 2">
    <name type="scientific">Stichopus japonicus</name>
    <name type="common">Sea cucumber</name>
    <dbReference type="NCBI Taxonomy" id="307972"/>
    <lineage>
        <taxon>Eukaryota</taxon>
        <taxon>Metazoa</taxon>
        <taxon>Echinodermata</taxon>
        <taxon>Eleutherozoa</taxon>
        <taxon>Echinozoa</taxon>
        <taxon>Holothuroidea</taxon>
        <taxon>Aspidochirotacea</taxon>
        <taxon>Aspidochirotida</taxon>
        <taxon>Stichopodidae</taxon>
        <taxon>Apostichopus</taxon>
    </lineage>
</organism>
<proteinExistence type="predicted"/>
<gene>
    <name evidence="1" type="ORF">BSL78_05966</name>
</gene>
<comment type="caution">
    <text evidence="1">The sequence shown here is derived from an EMBL/GenBank/DDBJ whole genome shotgun (WGS) entry which is preliminary data.</text>
</comment>
<sequence>MMCIVPTPEVSRTKARDFEFYAFTSLTADAASIRWSKNNLPRRFGTLGNVGSNGMKLSVSRPSKNKGRRFGYYTFTSTGTSGASLSCNTFIRASNSKYTYAHIRSGVLAQWLTPVPFNHKVPGSSHSQINKFFGYASTPAQKYTRVIYPATDGGTALSSAVALSIQYNPPSRRRKLIWTKDGVLLNGRSGPAITLNTVRNAGVYVVSRFVRRRTHFTIIEVIASARPGKGHFLRFREYLYSINLDAPRQPVVALRLDSVESAPTDHSRPL</sequence>
<dbReference type="AlphaFoldDB" id="A0A2G8LA58"/>
<evidence type="ECO:0000313" key="2">
    <source>
        <dbReference type="Proteomes" id="UP000230750"/>
    </source>
</evidence>
<accession>A0A2G8LA58</accession>